<dbReference type="InterPro" id="IPR010982">
    <property type="entry name" value="Lambda_DNA-bd_dom_sf"/>
</dbReference>
<evidence type="ECO:0000259" key="1">
    <source>
        <dbReference type="PROSITE" id="PS50943"/>
    </source>
</evidence>
<feature type="domain" description="HTH cro/C1-type" evidence="1">
    <location>
        <begin position="253"/>
        <end position="282"/>
    </location>
</feature>
<dbReference type="Proteomes" id="UP000286997">
    <property type="component" value="Unassembled WGS sequence"/>
</dbReference>
<evidence type="ECO:0000313" key="2">
    <source>
        <dbReference type="EMBL" id="RVU11943.1"/>
    </source>
</evidence>
<name>A0A437NPS6_9HYPH</name>
<dbReference type="OrthoDB" id="3782725at2"/>
<dbReference type="Gene3D" id="3.30.450.20">
    <property type="entry name" value="PAS domain"/>
    <property type="match status" value="1"/>
</dbReference>
<accession>A0A437NPS6</accession>
<dbReference type="PROSITE" id="PS50943">
    <property type="entry name" value="HTH_CROC1"/>
    <property type="match status" value="1"/>
</dbReference>
<dbReference type="GO" id="GO:0003677">
    <property type="term" value="F:DNA binding"/>
    <property type="evidence" value="ECO:0007669"/>
    <property type="project" value="InterPro"/>
</dbReference>
<gene>
    <name evidence="2" type="ORF">EOE48_28350</name>
</gene>
<dbReference type="SUPFAM" id="SSF55785">
    <property type="entry name" value="PYP-like sensor domain (PAS domain)"/>
    <property type="match status" value="2"/>
</dbReference>
<sequence>MIGTWRWVFATDAHVWSAGLFRMLGLDPHRARAGHELFLGLVHPEDREGWASAGDLVLGRVPRLSTVRVVRPDGGLRVLSIAAEARLAPDGRPLGLSAILLDVTEPDGLTRLCREEEGRRQALYRTTLTTTFSLGLDLLHVFPAEVARVHGPTLAEISVDPFVMVVPEEREAFCARGWEAHDRGLPFQGLARERLANGEVWQFRILGVPAWDADGTYLGRTGLKHPVHGALPATGADRRLTRALEQAVQGYHLRAARGLLDWSMAMLAQASGLSVTTVRRLEENAEFQGARSRHSAVEALRRAGIRFIALDDGTIAVARR</sequence>
<keyword evidence="3" id="KW-1185">Reference proteome</keyword>
<evidence type="ECO:0000313" key="3">
    <source>
        <dbReference type="Proteomes" id="UP000286997"/>
    </source>
</evidence>
<dbReference type="InterPro" id="IPR013655">
    <property type="entry name" value="PAS_fold_3"/>
</dbReference>
<comment type="caution">
    <text evidence="2">The sequence shown here is derived from an EMBL/GenBank/DDBJ whole genome shotgun (WGS) entry which is preliminary data.</text>
</comment>
<reference evidence="2 3" key="1">
    <citation type="submission" date="2019-01" db="EMBL/GenBank/DDBJ databases">
        <authorList>
            <person name="Chen W.-M."/>
        </authorList>
    </citation>
    <scope>NUCLEOTIDE SEQUENCE [LARGE SCALE GENOMIC DNA]</scope>
    <source>
        <strain evidence="2 3">TER-1</strain>
    </source>
</reference>
<dbReference type="Gene3D" id="2.10.70.100">
    <property type="match status" value="1"/>
</dbReference>
<protein>
    <submittedName>
        <fullName evidence="2">Histidine kinase</fullName>
    </submittedName>
</protein>
<dbReference type="AlphaFoldDB" id="A0A437NPS6"/>
<dbReference type="Gene3D" id="1.10.260.40">
    <property type="entry name" value="lambda repressor-like DNA-binding domains"/>
    <property type="match status" value="1"/>
</dbReference>
<dbReference type="InterPro" id="IPR035965">
    <property type="entry name" value="PAS-like_dom_sf"/>
</dbReference>
<keyword evidence="2" id="KW-0808">Transferase</keyword>
<dbReference type="Pfam" id="PF08447">
    <property type="entry name" value="PAS_3"/>
    <property type="match status" value="1"/>
</dbReference>
<proteinExistence type="predicted"/>
<dbReference type="EMBL" id="SACP01000069">
    <property type="protein sequence ID" value="RVU11943.1"/>
    <property type="molecule type" value="Genomic_DNA"/>
</dbReference>
<dbReference type="InterPro" id="IPR001387">
    <property type="entry name" value="Cro/C1-type_HTH"/>
</dbReference>
<keyword evidence="2" id="KW-0418">Kinase</keyword>
<organism evidence="2 3">
    <name type="scientific">Methylobacterium oryzihabitans</name>
    <dbReference type="NCBI Taxonomy" id="2499852"/>
    <lineage>
        <taxon>Bacteria</taxon>
        <taxon>Pseudomonadati</taxon>
        <taxon>Pseudomonadota</taxon>
        <taxon>Alphaproteobacteria</taxon>
        <taxon>Hyphomicrobiales</taxon>
        <taxon>Methylobacteriaceae</taxon>
        <taxon>Methylobacterium</taxon>
    </lineage>
</organism>
<dbReference type="GO" id="GO:0016301">
    <property type="term" value="F:kinase activity"/>
    <property type="evidence" value="ECO:0007669"/>
    <property type="project" value="UniProtKB-KW"/>
</dbReference>